<dbReference type="PANTHER" id="PTHR15371:SF2">
    <property type="entry name" value="OUTER ENVELOPE PORE PROTEIN 16-1, CHLOROPLASTIC"/>
    <property type="match status" value="1"/>
</dbReference>
<evidence type="ECO:0000256" key="1">
    <source>
        <dbReference type="ARBA" id="ARBA00004141"/>
    </source>
</evidence>
<reference evidence="6" key="3">
    <citation type="submission" date="2021-05" db="UniProtKB">
        <authorList>
            <consortium name="EnsemblPlants"/>
        </authorList>
    </citation>
    <scope>IDENTIFICATION</scope>
    <source>
        <strain evidence="6">cv. B73</strain>
    </source>
</reference>
<dbReference type="Proteomes" id="UP000007305">
    <property type="component" value="Chromosome 8"/>
</dbReference>
<keyword evidence="4" id="KW-0472">Membrane</keyword>
<keyword evidence="2" id="KW-0812">Transmembrane</keyword>
<protein>
    <recommendedName>
        <fullName evidence="9">Outer envelope pore protein 16, chloroplastic</fullName>
    </recommendedName>
</protein>
<keyword evidence="3" id="KW-1133">Transmembrane helix</keyword>
<dbReference type="GO" id="GO:0015171">
    <property type="term" value="F:amino acid transmembrane transporter activity"/>
    <property type="evidence" value="ECO:0000318"/>
    <property type="project" value="GO_Central"/>
</dbReference>
<evidence type="ECO:0007829" key="8">
    <source>
        <dbReference type="PeptideAtlas" id="A0A804QSV2"/>
    </source>
</evidence>
<reference evidence="7" key="1">
    <citation type="journal article" date="2009" name="Science">
        <title>The B73 maize genome: complexity, diversity, and dynamics.</title>
        <authorList>
            <person name="Schnable P.S."/>
            <person name="Ware D."/>
            <person name="Fulton R.S."/>
            <person name="Stein J.C."/>
            <person name="Wei F."/>
            <person name="Pasternak S."/>
            <person name="Liang C."/>
            <person name="Zhang J."/>
            <person name="Fulton L."/>
            <person name="Graves T.A."/>
            <person name="Minx P."/>
            <person name="Reily A.D."/>
            <person name="Courtney L."/>
            <person name="Kruchowski S.S."/>
            <person name="Tomlinson C."/>
            <person name="Strong C."/>
            <person name="Delehaunty K."/>
            <person name="Fronick C."/>
            <person name="Courtney B."/>
            <person name="Rock S.M."/>
            <person name="Belter E."/>
            <person name="Du F."/>
            <person name="Kim K."/>
            <person name="Abbott R.M."/>
            <person name="Cotton M."/>
            <person name="Levy A."/>
            <person name="Marchetto P."/>
            <person name="Ochoa K."/>
            <person name="Jackson S.M."/>
            <person name="Gillam B."/>
            <person name="Chen W."/>
            <person name="Yan L."/>
            <person name="Higginbotham J."/>
            <person name="Cardenas M."/>
            <person name="Waligorski J."/>
            <person name="Applebaum E."/>
            <person name="Phelps L."/>
            <person name="Falcone J."/>
            <person name="Kanchi K."/>
            <person name="Thane T."/>
            <person name="Scimone A."/>
            <person name="Thane N."/>
            <person name="Henke J."/>
            <person name="Wang T."/>
            <person name="Ruppert J."/>
            <person name="Shah N."/>
            <person name="Rotter K."/>
            <person name="Hodges J."/>
            <person name="Ingenthron E."/>
            <person name="Cordes M."/>
            <person name="Kohlberg S."/>
            <person name="Sgro J."/>
            <person name="Delgado B."/>
            <person name="Mead K."/>
            <person name="Chinwalla A."/>
            <person name="Leonard S."/>
            <person name="Crouse K."/>
            <person name="Collura K."/>
            <person name="Kudrna D."/>
            <person name="Currie J."/>
            <person name="He R."/>
            <person name="Angelova A."/>
            <person name="Rajasekar S."/>
            <person name="Mueller T."/>
            <person name="Lomeli R."/>
            <person name="Scara G."/>
            <person name="Ko A."/>
            <person name="Delaney K."/>
            <person name="Wissotski M."/>
            <person name="Lopez G."/>
            <person name="Campos D."/>
            <person name="Braidotti M."/>
            <person name="Ashley E."/>
            <person name="Golser W."/>
            <person name="Kim H."/>
            <person name="Lee S."/>
            <person name="Lin J."/>
            <person name="Dujmic Z."/>
            <person name="Kim W."/>
            <person name="Talag J."/>
            <person name="Zuccolo A."/>
            <person name="Fan C."/>
            <person name="Sebastian A."/>
            <person name="Kramer M."/>
            <person name="Spiegel L."/>
            <person name="Nascimento L."/>
            <person name="Zutavern T."/>
            <person name="Miller B."/>
            <person name="Ambroise C."/>
            <person name="Muller S."/>
            <person name="Spooner W."/>
            <person name="Narechania A."/>
            <person name="Ren L."/>
            <person name="Wei S."/>
            <person name="Kumari S."/>
            <person name="Faga B."/>
            <person name="Levy M.J."/>
            <person name="McMahan L."/>
            <person name="Van Buren P."/>
            <person name="Vaughn M.W."/>
            <person name="Ying K."/>
            <person name="Yeh C.-T."/>
            <person name="Emrich S.J."/>
            <person name="Jia Y."/>
            <person name="Kalyanaraman A."/>
            <person name="Hsia A.-P."/>
            <person name="Barbazuk W.B."/>
            <person name="Baucom R.S."/>
            <person name="Brutnell T.P."/>
            <person name="Carpita N.C."/>
            <person name="Chaparro C."/>
            <person name="Chia J.-M."/>
            <person name="Deragon J.-M."/>
            <person name="Estill J.C."/>
            <person name="Fu Y."/>
            <person name="Jeddeloh J.A."/>
            <person name="Han Y."/>
            <person name="Lee H."/>
            <person name="Li P."/>
            <person name="Lisch D.R."/>
            <person name="Liu S."/>
            <person name="Liu Z."/>
            <person name="Nagel D.H."/>
            <person name="McCann M.C."/>
            <person name="SanMiguel P."/>
            <person name="Myers A.M."/>
            <person name="Nettleton D."/>
            <person name="Nguyen J."/>
            <person name="Penning B.W."/>
            <person name="Ponnala L."/>
            <person name="Schneider K.L."/>
            <person name="Schwartz D.C."/>
            <person name="Sharma A."/>
            <person name="Soderlund C."/>
            <person name="Springer N.M."/>
            <person name="Sun Q."/>
            <person name="Wang H."/>
            <person name="Waterman M."/>
            <person name="Westerman R."/>
            <person name="Wolfgruber T.K."/>
            <person name="Yang L."/>
            <person name="Yu Y."/>
            <person name="Zhang L."/>
            <person name="Zhou S."/>
            <person name="Zhu Q."/>
            <person name="Bennetzen J.L."/>
            <person name="Dawe R.K."/>
            <person name="Jiang J."/>
            <person name="Jiang N."/>
            <person name="Presting G.G."/>
            <person name="Wessler S.R."/>
            <person name="Aluru S."/>
            <person name="Martienssen R.A."/>
            <person name="Clifton S.W."/>
            <person name="McCombie W.R."/>
            <person name="Wing R.A."/>
            <person name="Wilson R.K."/>
        </authorList>
    </citation>
    <scope>NUCLEOTIDE SEQUENCE [LARGE SCALE GENOMIC DNA]</scope>
    <source>
        <strain evidence="7">cv. B73</strain>
    </source>
</reference>
<dbReference type="GO" id="GO:0009707">
    <property type="term" value="C:chloroplast outer membrane"/>
    <property type="evidence" value="ECO:0000318"/>
    <property type="project" value="GO_Central"/>
</dbReference>
<dbReference type="PANTHER" id="PTHR15371">
    <property type="entry name" value="TIM23"/>
    <property type="match status" value="1"/>
</dbReference>
<sequence>MPRSGISGTLRSPQIDVVIDTGNPFLNRTVDGFLKIGAVGACKVAAEETFDCLHRGDVSKRKVEHALKKMCKEGAYWGTVAGVYVGVVYGVERVRGRSDWVRRCFQLDSFDCQKNFFFFFFFCCSRDPPAEERDGRRRLVRRAGLRRQQQPRRQDRQGRHHRRRRRNGRRVRQLPHLAEQTASAAPLFISQRLQASFLLTGRQQFCFAINWGSGTVWEAQEELKLNWRSRSPLRHPSVRDVWG</sequence>
<keyword evidence="8" id="KW-1267">Proteomics identification</keyword>
<reference evidence="6" key="2">
    <citation type="submission" date="2019-07" db="EMBL/GenBank/DDBJ databases">
        <authorList>
            <person name="Seetharam A."/>
            <person name="Woodhouse M."/>
            <person name="Cannon E."/>
        </authorList>
    </citation>
    <scope>NUCLEOTIDE SEQUENCE [LARGE SCALE GENOMIC DNA]</scope>
    <source>
        <strain evidence="6">cv. B73</strain>
    </source>
</reference>
<evidence type="ECO:0000313" key="7">
    <source>
        <dbReference type="Proteomes" id="UP000007305"/>
    </source>
</evidence>
<evidence type="ECO:0000313" key="6">
    <source>
        <dbReference type="EnsemblPlants" id="Zm00001eb355790_P001"/>
    </source>
</evidence>
<dbReference type="AlphaFoldDB" id="A0A804QSV2"/>
<proteinExistence type="evidence at protein level"/>
<evidence type="ECO:0000256" key="2">
    <source>
        <dbReference type="ARBA" id="ARBA00022692"/>
    </source>
</evidence>
<dbReference type="OrthoDB" id="75343at2759"/>
<comment type="subcellular location">
    <subcellularLocation>
        <location evidence="1">Membrane</location>
        <topology evidence="1">Multi-pass membrane protein</topology>
    </subcellularLocation>
</comment>
<name>A0A804QSV2_MAIZE</name>
<evidence type="ECO:0000256" key="3">
    <source>
        <dbReference type="ARBA" id="ARBA00022989"/>
    </source>
</evidence>
<organism evidence="6 7">
    <name type="scientific">Zea mays</name>
    <name type="common">Maize</name>
    <dbReference type="NCBI Taxonomy" id="4577"/>
    <lineage>
        <taxon>Eukaryota</taxon>
        <taxon>Viridiplantae</taxon>
        <taxon>Streptophyta</taxon>
        <taxon>Embryophyta</taxon>
        <taxon>Tracheophyta</taxon>
        <taxon>Spermatophyta</taxon>
        <taxon>Magnoliopsida</taxon>
        <taxon>Liliopsida</taxon>
        <taxon>Poales</taxon>
        <taxon>Poaceae</taxon>
        <taxon>PACMAD clade</taxon>
        <taxon>Panicoideae</taxon>
        <taxon>Andropogonodae</taxon>
        <taxon>Andropogoneae</taxon>
        <taxon>Tripsacinae</taxon>
        <taxon>Zea</taxon>
    </lineage>
</organism>
<evidence type="ECO:0000256" key="4">
    <source>
        <dbReference type="ARBA" id="ARBA00023136"/>
    </source>
</evidence>
<dbReference type="InParanoid" id="A0A804QSV2"/>
<keyword evidence="7" id="KW-1185">Reference proteome</keyword>
<dbReference type="Gramene" id="Zm00001eb355790_T001">
    <property type="protein sequence ID" value="Zm00001eb355790_P001"/>
    <property type="gene ID" value="Zm00001eb355790"/>
</dbReference>
<feature type="region of interest" description="Disordered" evidence="5">
    <location>
        <begin position="129"/>
        <end position="175"/>
    </location>
</feature>
<dbReference type="EnsemblPlants" id="Zm00001eb355790_T001">
    <property type="protein sequence ID" value="Zm00001eb355790_P001"/>
    <property type="gene ID" value="Zm00001eb355790"/>
</dbReference>
<evidence type="ECO:0000256" key="5">
    <source>
        <dbReference type="SAM" id="MobiDB-lite"/>
    </source>
</evidence>
<feature type="compositionally biased region" description="Basic residues" evidence="5">
    <location>
        <begin position="158"/>
        <end position="173"/>
    </location>
</feature>
<gene>
    <name evidence="6" type="primary">LOC103635971</name>
</gene>
<evidence type="ECO:0008006" key="9">
    <source>
        <dbReference type="Google" id="ProtNLM"/>
    </source>
</evidence>
<dbReference type="GO" id="GO:0045037">
    <property type="term" value="P:protein import into chloroplast stroma"/>
    <property type="evidence" value="ECO:0000318"/>
    <property type="project" value="GO_Central"/>
</dbReference>
<dbReference type="InterPro" id="IPR045238">
    <property type="entry name" value="Tim23-like"/>
</dbReference>
<accession>A0A804QSV2</accession>